<gene>
    <name evidence="1" type="ORF">EVAR_19821_1</name>
</gene>
<dbReference type="AlphaFoldDB" id="A0A4C1UR31"/>
<organism evidence="1 2">
    <name type="scientific">Eumeta variegata</name>
    <name type="common">Bagworm moth</name>
    <name type="synonym">Eumeta japonica</name>
    <dbReference type="NCBI Taxonomy" id="151549"/>
    <lineage>
        <taxon>Eukaryota</taxon>
        <taxon>Metazoa</taxon>
        <taxon>Ecdysozoa</taxon>
        <taxon>Arthropoda</taxon>
        <taxon>Hexapoda</taxon>
        <taxon>Insecta</taxon>
        <taxon>Pterygota</taxon>
        <taxon>Neoptera</taxon>
        <taxon>Endopterygota</taxon>
        <taxon>Lepidoptera</taxon>
        <taxon>Glossata</taxon>
        <taxon>Ditrysia</taxon>
        <taxon>Tineoidea</taxon>
        <taxon>Psychidae</taxon>
        <taxon>Oiketicinae</taxon>
        <taxon>Eumeta</taxon>
    </lineage>
</organism>
<protein>
    <submittedName>
        <fullName evidence="1">Uncharacterized protein</fullName>
    </submittedName>
</protein>
<reference evidence="1 2" key="1">
    <citation type="journal article" date="2019" name="Commun. Biol.">
        <title>The bagworm genome reveals a unique fibroin gene that provides high tensile strength.</title>
        <authorList>
            <person name="Kono N."/>
            <person name="Nakamura H."/>
            <person name="Ohtoshi R."/>
            <person name="Tomita M."/>
            <person name="Numata K."/>
            <person name="Arakawa K."/>
        </authorList>
    </citation>
    <scope>NUCLEOTIDE SEQUENCE [LARGE SCALE GENOMIC DNA]</scope>
</reference>
<dbReference type="OrthoDB" id="10054259at2759"/>
<name>A0A4C1UR31_EUMVA</name>
<keyword evidence="2" id="KW-1185">Reference proteome</keyword>
<comment type="caution">
    <text evidence="1">The sequence shown here is derived from an EMBL/GenBank/DDBJ whole genome shotgun (WGS) entry which is preliminary data.</text>
</comment>
<evidence type="ECO:0000313" key="1">
    <source>
        <dbReference type="EMBL" id="GBP28779.1"/>
    </source>
</evidence>
<dbReference type="EMBL" id="BGZK01000211">
    <property type="protein sequence ID" value="GBP28779.1"/>
    <property type="molecule type" value="Genomic_DNA"/>
</dbReference>
<dbReference type="Proteomes" id="UP000299102">
    <property type="component" value="Unassembled WGS sequence"/>
</dbReference>
<sequence length="144" mass="16168">MKNEQSILNRELIKIDYQKNIDDVLAEHSTLNWSQMDSSQEYNARYSAAVKLVTIASQCRKIGTRVRKRKGGGALNLRIASFAGNSEWQSSKVLSCLILTNEFLSQAKLLAPDYGGQVKRLAPTCTQPARRAWYPGPSTSYRND</sequence>
<accession>A0A4C1UR31</accession>
<proteinExistence type="predicted"/>
<evidence type="ECO:0000313" key="2">
    <source>
        <dbReference type="Proteomes" id="UP000299102"/>
    </source>
</evidence>